<feature type="domain" description="Cytochrome c" evidence="21">
    <location>
        <begin position="451"/>
        <end position="558"/>
    </location>
</feature>
<gene>
    <name evidence="22" type="ORF">NCTC11647_03537</name>
</gene>
<dbReference type="NCBIfam" id="TIGR00782">
    <property type="entry name" value="ccoP"/>
    <property type="match status" value="1"/>
</dbReference>
<dbReference type="UniPathway" id="UPA00705"/>
<evidence type="ECO:0000256" key="1">
    <source>
        <dbReference type="ARBA" id="ARBA00001926"/>
    </source>
</evidence>
<accession>A0A2T3QN71</accession>
<evidence type="ECO:0000256" key="5">
    <source>
        <dbReference type="ARBA" id="ARBA00022448"/>
    </source>
</evidence>
<keyword evidence="14" id="KW-0249">Electron transport</keyword>
<evidence type="ECO:0000256" key="17">
    <source>
        <dbReference type="ARBA" id="ARBA00023004"/>
    </source>
</evidence>
<dbReference type="InterPro" id="IPR036909">
    <property type="entry name" value="Cyt_c-like_dom_sf"/>
</dbReference>
<keyword evidence="10" id="KW-0812">Transmembrane</keyword>
<feature type="domain" description="Cytochrome c" evidence="21">
    <location>
        <begin position="598"/>
        <end position="701"/>
    </location>
</feature>
<dbReference type="AlphaFoldDB" id="A0A2T3QN71"/>
<evidence type="ECO:0000256" key="20">
    <source>
        <dbReference type="ARBA" id="ARBA00029635"/>
    </source>
</evidence>
<dbReference type="InterPro" id="IPR004678">
    <property type="entry name" value="Cyt_c_oxidase_cbb3_su3"/>
</dbReference>
<proteinExistence type="inferred from homology"/>
<evidence type="ECO:0000256" key="13">
    <source>
        <dbReference type="ARBA" id="ARBA00022781"/>
    </source>
</evidence>
<dbReference type="PANTHER" id="PTHR35008:SF4">
    <property type="entry name" value="BLL4482 PROTEIN"/>
    <property type="match status" value="1"/>
</dbReference>
<dbReference type="PANTHER" id="PTHR35008">
    <property type="entry name" value="BLL4482 PROTEIN-RELATED"/>
    <property type="match status" value="1"/>
</dbReference>
<keyword evidence="5" id="KW-0813">Transport</keyword>
<evidence type="ECO:0000256" key="8">
    <source>
        <dbReference type="ARBA" id="ARBA00022617"/>
    </source>
</evidence>
<evidence type="ECO:0000256" key="4">
    <source>
        <dbReference type="ARBA" id="ARBA00006113"/>
    </source>
</evidence>
<keyword evidence="9" id="KW-0679">Respiratory chain</keyword>
<comment type="subcellular location">
    <subcellularLocation>
        <location evidence="2">Cell inner membrane</location>
    </subcellularLocation>
</comment>
<comment type="similarity">
    <text evidence="4">Belongs to the CcoP / FixP family.</text>
</comment>
<dbReference type="GO" id="GO:0016491">
    <property type="term" value="F:oxidoreductase activity"/>
    <property type="evidence" value="ECO:0007669"/>
    <property type="project" value="UniProtKB-KW"/>
</dbReference>
<reference evidence="22 23" key="1">
    <citation type="submission" date="2018-06" db="EMBL/GenBank/DDBJ databases">
        <authorList>
            <consortium name="Pathogen Informatics"/>
            <person name="Doyle S."/>
        </authorList>
    </citation>
    <scope>NUCLEOTIDE SEQUENCE [LARGE SCALE GENOMIC DNA]</scope>
    <source>
        <strain evidence="22 23">NCTC11647</strain>
    </source>
</reference>
<dbReference type="GO" id="GO:0005886">
    <property type="term" value="C:plasma membrane"/>
    <property type="evidence" value="ECO:0007669"/>
    <property type="project" value="UniProtKB-SubCell"/>
</dbReference>
<dbReference type="EMBL" id="UATL01000005">
    <property type="protein sequence ID" value="SPY44588.1"/>
    <property type="molecule type" value="Genomic_DNA"/>
</dbReference>
<dbReference type="GO" id="GO:0005506">
    <property type="term" value="F:iron ion binding"/>
    <property type="evidence" value="ECO:0007669"/>
    <property type="project" value="InterPro"/>
</dbReference>
<comment type="cofactor">
    <cofactor evidence="1">
        <name>heme c</name>
        <dbReference type="ChEBI" id="CHEBI:61717"/>
    </cofactor>
</comment>
<feature type="domain" description="Cytochrome c" evidence="21">
    <location>
        <begin position="213"/>
        <end position="294"/>
    </location>
</feature>
<organism evidence="22 23">
    <name type="scientific">Photobacterium damselae</name>
    <dbReference type="NCBI Taxonomy" id="38293"/>
    <lineage>
        <taxon>Bacteria</taxon>
        <taxon>Pseudomonadati</taxon>
        <taxon>Pseudomonadota</taxon>
        <taxon>Gammaproteobacteria</taxon>
        <taxon>Vibrionales</taxon>
        <taxon>Vibrionaceae</taxon>
        <taxon>Photobacterium</taxon>
    </lineage>
</organism>
<evidence type="ECO:0000313" key="23">
    <source>
        <dbReference type="Proteomes" id="UP000251647"/>
    </source>
</evidence>
<evidence type="ECO:0000313" key="22">
    <source>
        <dbReference type="EMBL" id="SPY44588.1"/>
    </source>
</evidence>
<feature type="domain" description="Cytochrome c" evidence="21">
    <location>
        <begin position="307"/>
        <end position="409"/>
    </location>
</feature>
<keyword evidence="19" id="KW-0472">Membrane</keyword>
<evidence type="ECO:0000256" key="7">
    <source>
        <dbReference type="ARBA" id="ARBA00022519"/>
    </source>
</evidence>
<evidence type="ECO:0000256" key="6">
    <source>
        <dbReference type="ARBA" id="ARBA00022475"/>
    </source>
</evidence>
<dbReference type="Pfam" id="PF13442">
    <property type="entry name" value="Cytochrome_CBB3"/>
    <property type="match status" value="2"/>
</dbReference>
<evidence type="ECO:0000256" key="9">
    <source>
        <dbReference type="ARBA" id="ARBA00022660"/>
    </source>
</evidence>
<name>A0A2T3QN71_PHODM</name>
<keyword evidence="17" id="KW-0408">Iron</keyword>
<dbReference type="InterPro" id="IPR009056">
    <property type="entry name" value="Cyt_c-like_dom"/>
</dbReference>
<keyword evidence="7" id="KW-0997">Cell inner membrane</keyword>
<dbReference type="GO" id="GO:0009055">
    <property type="term" value="F:electron transfer activity"/>
    <property type="evidence" value="ECO:0007669"/>
    <property type="project" value="InterPro"/>
</dbReference>
<evidence type="ECO:0000256" key="18">
    <source>
        <dbReference type="ARBA" id="ARBA00023065"/>
    </source>
</evidence>
<dbReference type="OrthoDB" id="9811281at2"/>
<evidence type="ECO:0000256" key="15">
    <source>
        <dbReference type="ARBA" id="ARBA00022989"/>
    </source>
</evidence>
<evidence type="ECO:0000256" key="10">
    <source>
        <dbReference type="ARBA" id="ARBA00022692"/>
    </source>
</evidence>
<protein>
    <recommendedName>
        <fullName evidence="20">Cytochrome c oxidase subunit III</fullName>
    </recommendedName>
</protein>
<dbReference type="PRINTS" id="PR00605">
    <property type="entry name" value="CYTCHROMECIC"/>
</dbReference>
<dbReference type="RefSeq" id="WP_005304498.1">
    <property type="nucleotide sequence ID" value="NZ_PYOG01000003.1"/>
</dbReference>
<comment type="pathway">
    <text evidence="3">Energy metabolism; oxidative phosphorylation.</text>
</comment>
<dbReference type="InterPro" id="IPR051459">
    <property type="entry name" value="Cytochrome_c-type_DH"/>
</dbReference>
<evidence type="ECO:0000259" key="21">
    <source>
        <dbReference type="PROSITE" id="PS51007"/>
    </source>
</evidence>
<keyword evidence="11" id="KW-0479">Metal-binding</keyword>
<keyword evidence="8" id="KW-0349">Heme</keyword>
<dbReference type="GO" id="GO:0020037">
    <property type="term" value="F:heme binding"/>
    <property type="evidence" value="ECO:0007669"/>
    <property type="project" value="InterPro"/>
</dbReference>
<feature type="domain" description="Cytochrome c" evidence="21">
    <location>
        <begin position="124"/>
        <end position="203"/>
    </location>
</feature>
<keyword evidence="15" id="KW-1133">Transmembrane helix</keyword>
<evidence type="ECO:0000256" key="19">
    <source>
        <dbReference type="ARBA" id="ARBA00023136"/>
    </source>
</evidence>
<evidence type="ECO:0000256" key="11">
    <source>
        <dbReference type="ARBA" id="ARBA00022723"/>
    </source>
</evidence>
<dbReference type="GO" id="GO:1902600">
    <property type="term" value="P:proton transmembrane transport"/>
    <property type="evidence" value="ECO:0007669"/>
    <property type="project" value="UniProtKB-KW"/>
</dbReference>
<dbReference type="Pfam" id="PF00034">
    <property type="entry name" value="Cytochrom_C"/>
    <property type="match status" value="1"/>
</dbReference>
<dbReference type="Pfam" id="PF14715">
    <property type="entry name" value="FixP_N"/>
    <property type="match status" value="1"/>
</dbReference>
<keyword evidence="18" id="KW-0406">Ion transport</keyword>
<evidence type="ECO:0000256" key="16">
    <source>
        <dbReference type="ARBA" id="ARBA00023002"/>
    </source>
</evidence>
<sequence length="734" mass="81206">MNAFWNTWVITLTVLFLAIMVGVILFYWQKRASSDPHRTLDTFDGIQENDGAVPKLLFIAYLISIILTLGYFVLYPGLGNWPGLMHWSSTSQATVPSQTTLEAQYQKAKLNAASPLEELSQNATIVNTGQSLFQTHCAACHGDQGQGQKHFPNLLDNYWLYGGTDQDILHSIKQGRNGVMAGWENILTSEQITHVSQYIASLEPERVVNAPEVNFELGSAIYTENCVACHGEKAQGNPILGAPNLTDNIWLHGGSIDEIKHTIRQGLNNVMPAFQSQLNSLEISAIAAYVKYENKLHIERKQSLDPELIAKGRYLALAGDCIACHTSEGGQPFGGGLGFVTPFGTLYSTNISTHPDYGIGDYTYQDFYDSLHKGKGKNGYLYPAMPYSSYQYVTEEDTRAIWTYLQSIVSVNTVNTENKMIFPSNIRLGLLAWNIAFLDTNPLEYPSYRPATWKRGKYLTMGLGHCSECHTPRNIAQALEPKKLFQGNLIDGWQAPDITAEQLYETGWNIVSLTDFLKTGHSEKGTAFGGMAEVVKNSTRHLTRQDVEAIAEYLIAGDKYNEIEPHIVPIIPPGFGDLANRPVTQTINEIDDSLNIASNTKTGIETLDIQNHEEAMYNLYAQTCGACHGPDGKGRAGIAPALLNNGIIMHKDPYDTIAVAIRGLMPSYMNRGTNFMPMSSFNTVLSDAQLAQLLTFVRNRLGGRTVIITAKDVTNVRKELEKSGYIGAIHQPME</sequence>
<evidence type="ECO:0000256" key="12">
    <source>
        <dbReference type="ARBA" id="ARBA00022737"/>
    </source>
</evidence>
<evidence type="ECO:0000256" key="14">
    <source>
        <dbReference type="ARBA" id="ARBA00022982"/>
    </source>
</evidence>
<dbReference type="InterPro" id="IPR008168">
    <property type="entry name" value="Cyt_C_IC"/>
</dbReference>
<dbReference type="PROSITE" id="PS51007">
    <property type="entry name" value="CYTC"/>
    <property type="match status" value="5"/>
</dbReference>
<dbReference type="Proteomes" id="UP000251647">
    <property type="component" value="Unassembled WGS sequence"/>
</dbReference>
<evidence type="ECO:0000256" key="2">
    <source>
        <dbReference type="ARBA" id="ARBA00004533"/>
    </source>
</evidence>
<keyword evidence="6" id="KW-1003">Cell membrane</keyword>
<evidence type="ECO:0000256" key="3">
    <source>
        <dbReference type="ARBA" id="ARBA00004673"/>
    </source>
</evidence>
<keyword evidence="16 22" id="KW-0560">Oxidoreductase</keyword>
<dbReference type="InterPro" id="IPR032858">
    <property type="entry name" value="CcoP_N"/>
</dbReference>
<keyword evidence="13" id="KW-0375">Hydrogen ion transport</keyword>
<dbReference type="Gene3D" id="1.10.760.10">
    <property type="entry name" value="Cytochrome c-like domain"/>
    <property type="match status" value="4"/>
</dbReference>
<keyword evidence="12" id="KW-0677">Repeat</keyword>
<dbReference type="InterPro" id="IPR038414">
    <property type="entry name" value="CcoP_N_sf"/>
</dbReference>
<dbReference type="Gene3D" id="6.10.280.130">
    <property type="match status" value="1"/>
</dbReference>
<dbReference type="GO" id="GO:0006119">
    <property type="term" value="P:oxidative phosphorylation"/>
    <property type="evidence" value="ECO:0007669"/>
    <property type="project" value="UniProtKB-UniPathway"/>
</dbReference>
<dbReference type="SUPFAM" id="SSF46626">
    <property type="entry name" value="Cytochrome c"/>
    <property type="match status" value="5"/>
</dbReference>